<dbReference type="InterPro" id="IPR036316">
    <property type="entry name" value="Pili_assmbl_chap_C_dom_sf"/>
</dbReference>
<evidence type="ECO:0000313" key="15">
    <source>
        <dbReference type="Proteomes" id="UP001054892"/>
    </source>
</evidence>
<dbReference type="AlphaFoldDB" id="A0A6J4E1K8"/>
<dbReference type="Gene3D" id="2.60.40.10">
    <property type="entry name" value="Immunoglobulins"/>
    <property type="match status" value="2"/>
</dbReference>
<dbReference type="PRINTS" id="PR00969">
    <property type="entry name" value="CHAPERONPILI"/>
</dbReference>
<comment type="subcellular location">
    <subcellularLocation>
        <location evidence="1 8">Periplasm</location>
    </subcellularLocation>
</comment>
<accession>A0A6J4E1K8</accession>
<comment type="similarity">
    <text evidence="2 8">Belongs to the periplasmic pilus chaperone family.</text>
</comment>
<keyword evidence="6 8" id="KW-0143">Chaperone</keyword>
<evidence type="ECO:0000313" key="14">
    <source>
        <dbReference type="Proteomes" id="UP000509383"/>
    </source>
</evidence>
<reference evidence="12 14" key="1">
    <citation type="submission" date="2020-05" db="EMBL/GenBank/DDBJ databases">
        <title>Characterization of novel class B3 metallo-beta-lactamase from novel Pseudomonas species.</title>
        <authorList>
            <person name="Yamada K."/>
            <person name="Aoki K."/>
            <person name="Ishii Y."/>
        </authorList>
    </citation>
    <scope>NUCLEOTIDE SEQUENCE [LARGE SCALE GENOMIC DNA]</scope>
    <source>
        <strain evidence="12 14">TUM18999</strain>
        <strain evidence="13 15">TUM20286</strain>
    </source>
</reference>
<evidence type="ECO:0000256" key="4">
    <source>
        <dbReference type="ARBA" id="ARBA00022729"/>
    </source>
</evidence>
<dbReference type="Pfam" id="PF02753">
    <property type="entry name" value="PapD_C"/>
    <property type="match status" value="1"/>
</dbReference>
<feature type="domain" description="Pili assembly chaperone C-terminal" evidence="11">
    <location>
        <begin position="174"/>
        <end position="234"/>
    </location>
</feature>
<evidence type="ECO:0000259" key="10">
    <source>
        <dbReference type="Pfam" id="PF00345"/>
    </source>
</evidence>
<evidence type="ECO:0000259" key="11">
    <source>
        <dbReference type="Pfam" id="PF02753"/>
    </source>
</evidence>
<gene>
    <name evidence="12" type="ORF">TUM18999_06320</name>
    <name evidence="13" type="ORF">TUM20286_33450</name>
</gene>
<sequence length="244" mass="26168">MHPTARITRLIAALFIASFLPSVQAGMVVNGTRFIYPAKQQEISVRVSNDGTEPSLVQAWIDRGDPSSKPEQADAPFLLTPPIFRLDPGKGQSLRLAFTGEALPTDRETVFWLNLLDVPPQPAADSGNSMQFAIRTRLKLFYRPSGLPGSASGAAQQISWRLVQNGAQSVLRASNPSAFHVSFSDVSLNVGGRAHQAGDGMVPPLGSRDFPLPGAVQRGAAATVVTKWINDYGSSIGHEARLEP</sequence>
<dbReference type="EMBL" id="AP023189">
    <property type="protein sequence ID" value="BCG22441.1"/>
    <property type="molecule type" value="Genomic_DNA"/>
</dbReference>
<dbReference type="PANTHER" id="PTHR30251">
    <property type="entry name" value="PILUS ASSEMBLY CHAPERONE"/>
    <property type="match status" value="1"/>
</dbReference>
<organism evidence="12 14">
    <name type="scientific">Pseudomonas tohonis</name>
    <dbReference type="NCBI Taxonomy" id="2725477"/>
    <lineage>
        <taxon>Bacteria</taxon>
        <taxon>Pseudomonadati</taxon>
        <taxon>Pseudomonadota</taxon>
        <taxon>Gammaproteobacteria</taxon>
        <taxon>Pseudomonadales</taxon>
        <taxon>Pseudomonadaceae</taxon>
        <taxon>Pseudomonas</taxon>
    </lineage>
</organism>
<evidence type="ECO:0000256" key="7">
    <source>
        <dbReference type="ARBA" id="ARBA00023319"/>
    </source>
</evidence>
<keyword evidence="7" id="KW-0393">Immunoglobulin domain</keyword>
<dbReference type="InterPro" id="IPR050643">
    <property type="entry name" value="Periplasmic_pilus_chap"/>
</dbReference>
<dbReference type="InterPro" id="IPR018046">
    <property type="entry name" value="Pili_assmbl_chaperone_CS"/>
</dbReference>
<keyword evidence="15" id="KW-1185">Reference proteome</keyword>
<keyword evidence="3" id="KW-1029">Fimbrium biogenesis</keyword>
<dbReference type="InterPro" id="IPR016148">
    <property type="entry name" value="Pili_assmbl_chaperone_C"/>
</dbReference>
<dbReference type="EMBL" id="BQKM01000007">
    <property type="protein sequence ID" value="GJN53593.1"/>
    <property type="molecule type" value="Genomic_DNA"/>
</dbReference>
<dbReference type="GO" id="GO:0030288">
    <property type="term" value="C:outer membrane-bounded periplasmic space"/>
    <property type="evidence" value="ECO:0007669"/>
    <property type="project" value="InterPro"/>
</dbReference>
<evidence type="ECO:0000256" key="2">
    <source>
        <dbReference type="ARBA" id="ARBA00007399"/>
    </source>
</evidence>
<dbReference type="GO" id="GO:0071555">
    <property type="term" value="P:cell wall organization"/>
    <property type="evidence" value="ECO:0007669"/>
    <property type="project" value="InterPro"/>
</dbReference>
<dbReference type="PANTHER" id="PTHR30251:SF2">
    <property type="entry name" value="FIMBRIAL CHAPERONE YADV-RELATED"/>
    <property type="match status" value="1"/>
</dbReference>
<evidence type="ECO:0000256" key="6">
    <source>
        <dbReference type="ARBA" id="ARBA00023186"/>
    </source>
</evidence>
<feature type="signal peptide" evidence="9">
    <location>
        <begin position="1"/>
        <end position="25"/>
    </location>
</feature>
<dbReference type="SUPFAM" id="SSF49584">
    <property type="entry name" value="Periplasmic chaperone C-domain"/>
    <property type="match status" value="1"/>
</dbReference>
<dbReference type="PROSITE" id="PS00635">
    <property type="entry name" value="PILI_CHAPERONE"/>
    <property type="match status" value="1"/>
</dbReference>
<dbReference type="InterPro" id="IPR013783">
    <property type="entry name" value="Ig-like_fold"/>
</dbReference>
<dbReference type="InterPro" id="IPR001829">
    <property type="entry name" value="Pili_assmbl_chaperone_bac"/>
</dbReference>
<evidence type="ECO:0000313" key="13">
    <source>
        <dbReference type="EMBL" id="GJN53593.1"/>
    </source>
</evidence>
<dbReference type="Proteomes" id="UP000509383">
    <property type="component" value="Chromosome"/>
</dbReference>
<evidence type="ECO:0000256" key="9">
    <source>
        <dbReference type="SAM" id="SignalP"/>
    </source>
</evidence>
<dbReference type="InterPro" id="IPR008962">
    <property type="entry name" value="PapD-like_sf"/>
</dbReference>
<evidence type="ECO:0000256" key="1">
    <source>
        <dbReference type="ARBA" id="ARBA00004418"/>
    </source>
</evidence>
<keyword evidence="4 9" id="KW-0732">Signal</keyword>
<dbReference type="KEGG" id="ptw:TUM18999_06320"/>
<evidence type="ECO:0000256" key="8">
    <source>
        <dbReference type="RuleBase" id="RU003918"/>
    </source>
</evidence>
<dbReference type="Pfam" id="PF00345">
    <property type="entry name" value="PapD_N"/>
    <property type="match status" value="1"/>
</dbReference>
<dbReference type="SUPFAM" id="SSF49354">
    <property type="entry name" value="PapD-like"/>
    <property type="match status" value="1"/>
</dbReference>
<feature type="chain" id="PRO_5027110815" evidence="9">
    <location>
        <begin position="26"/>
        <end position="244"/>
    </location>
</feature>
<evidence type="ECO:0000313" key="12">
    <source>
        <dbReference type="EMBL" id="BCG22441.1"/>
    </source>
</evidence>
<feature type="domain" description="Pili assembly chaperone N-terminal" evidence="10">
    <location>
        <begin position="26"/>
        <end position="147"/>
    </location>
</feature>
<evidence type="ECO:0000256" key="5">
    <source>
        <dbReference type="ARBA" id="ARBA00022764"/>
    </source>
</evidence>
<name>A0A6J4E1K8_9PSED</name>
<protein>
    <submittedName>
        <fullName evidence="12">Fimbria-related chaperone</fullName>
    </submittedName>
</protein>
<dbReference type="Proteomes" id="UP001054892">
    <property type="component" value="Unassembled WGS sequence"/>
</dbReference>
<keyword evidence="5" id="KW-0574">Periplasm</keyword>
<dbReference type="RefSeq" id="WP_173174900.1">
    <property type="nucleotide sequence ID" value="NZ_AP023189.1"/>
</dbReference>
<proteinExistence type="inferred from homology"/>
<evidence type="ECO:0000256" key="3">
    <source>
        <dbReference type="ARBA" id="ARBA00022558"/>
    </source>
</evidence>
<dbReference type="InterPro" id="IPR016147">
    <property type="entry name" value="Pili_assmbl_chaperone_N"/>
</dbReference>